<evidence type="ECO:0000256" key="1">
    <source>
        <dbReference type="SAM" id="Phobius"/>
    </source>
</evidence>
<dbReference type="GO" id="GO:0000155">
    <property type="term" value="F:phosphorelay sensor kinase activity"/>
    <property type="evidence" value="ECO:0007669"/>
    <property type="project" value="InterPro"/>
</dbReference>
<organism evidence="3 4">
    <name type="scientific">Flexibacter flexilis DSM 6793</name>
    <dbReference type="NCBI Taxonomy" id="927664"/>
    <lineage>
        <taxon>Bacteria</taxon>
        <taxon>Pseudomonadati</taxon>
        <taxon>Bacteroidota</taxon>
        <taxon>Cytophagia</taxon>
        <taxon>Cytophagales</taxon>
        <taxon>Flexibacteraceae</taxon>
        <taxon>Flexibacter</taxon>
    </lineage>
</organism>
<reference evidence="3 4" key="1">
    <citation type="submission" date="2016-10" db="EMBL/GenBank/DDBJ databases">
        <authorList>
            <person name="de Groot N.N."/>
        </authorList>
    </citation>
    <scope>NUCLEOTIDE SEQUENCE [LARGE SCALE GENOMIC DNA]</scope>
    <source>
        <strain evidence="3 4">DSM 6793</strain>
    </source>
</reference>
<dbReference type="PANTHER" id="PTHR34220:SF7">
    <property type="entry name" value="SENSOR HISTIDINE KINASE YPDA"/>
    <property type="match status" value="1"/>
</dbReference>
<accession>A0A1I1DKK6</accession>
<dbReference type="InterPro" id="IPR010559">
    <property type="entry name" value="Sig_transdc_His_kin_internal"/>
</dbReference>
<keyword evidence="4" id="KW-1185">Reference proteome</keyword>
<feature type="transmembrane region" description="Helical" evidence="1">
    <location>
        <begin position="78"/>
        <end position="99"/>
    </location>
</feature>
<dbReference type="AlphaFoldDB" id="A0A1I1DKK6"/>
<sequence>MKNLLKHEYFKHVLPIIIVGCCIPLVVNIDKGRTLGVYMVVSVFCTATYWLGTVGIMNMARNIYPRHDQTFKRISYQLAWGLLYIFAAFWVNQWGIYMAFHVWCADYWDDFKVPLFISIFIGTIYECMYLLEHLTNSIAETERLKRENIQSELDSLKNQVNPHFLFNSLNTLASLIEEEPKTAVAYVQELSQVYRYILQSKDQELTTLREEIKFIKAYLFLVKMRFGENIKTQIHISDDFLEKQIPPLTLQILVENAIKHNVISAAKPLDIDIFIEGGQLVVRNKFQKKTTMVDSNKVGLRNIANRYKLIASENIEVLQNALYFTVMLPLLGGEE</sequence>
<dbReference type="Proteomes" id="UP000199514">
    <property type="component" value="Unassembled WGS sequence"/>
</dbReference>
<proteinExistence type="predicted"/>
<dbReference type="RefSeq" id="WP_091506121.1">
    <property type="nucleotide sequence ID" value="NZ_FOLE01000001.1"/>
</dbReference>
<dbReference type="STRING" id="927664.SAMN05421780_101292"/>
<evidence type="ECO:0000259" key="2">
    <source>
        <dbReference type="Pfam" id="PF06580"/>
    </source>
</evidence>
<keyword evidence="1" id="KW-0812">Transmembrane</keyword>
<dbReference type="EMBL" id="FOLE01000001">
    <property type="protein sequence ID" value="SFB75509.1"/>
    <property type="molecule type" value="Genomic_DNA"/>
</dbReference>
<feature type="transmembrane region" description="Helical" evidence="1">
    <location>
        <begin position="35"/>
        <end position="57"/>
    </location>
</feature>
<keyword evidence="3" id="KW-0808">Transferase</keyword>
<keyword evidence="3" id="KW-0418">Kinase</keyword>
<protein>
    <submittedName>
        <fullName evidence="3">Histidine kinase</fullName>
    </submittedName>
</protein>
<dbReference type="OrthoDB" id="927174at2"/>
<keyword evidence="1" id="KW-1133">Transmembrane helix</keyword>
<dbReference type="InterPro" id="IPR050640">
    <property type="entry name" value="Bact_2-comp_sensor_kinase"/>
</dbReference>
<gene>
    <name evidence="3" type="ORF">SAMN05421780_101292</name>
</gene>
<keyword evidence="1" id="KW-0472">Membrane</keyword>
<evidence type="ECO:0000313" key="3">
    <source>
        <dbReference type="EMBL" id="SFB75509.1"/>
    </source>
</evidence>
<feature type="domain" description="Signal transduction histidine kinase internal region" evidence="2">
    <location>
        <begin position="152"/>
        <end position="229"/>
    </location>
</feature>
<feature type="transmembrane region" description="Helical" evidence="1">
    <location>
        <begin position="111"/>
        <end position="131"/>
    </location>
</feature>
<dbReference type="PANTHER" id="PTHR34220">
    <property type="entry name" value="SENSOR HISTIDINE KINASE YPDA"/>
    <property type="match status" value="1"/>
</dbReference>
<evidence type="ECO:0000313" key="4">
    <source>
        <dbReference type="Proteomes" id="UP000199514"/>
    </source>
</evidence>
<feature type="transmembrane region" description="Helical" evidence="1">
    <location>
        <begin position="12"/>
        <end position="29"/>
    </location>
</feature>
<dbReference type="GO" id="GO:0016020">
    <property type="term" value="C:membrane"/>
    <property type="evidence" value="ECO:0007669"/>
    <property type="project" value="InterPro"/>
</dbReference>
<dbReference type="Pfam" id="PF06580">
    <property type="entry name" value="His_kinase"/>
    <property type="match status" value="1"/>
</dbReference>
<name>A0A1I1DKK6_9BACT</name>